<name>A0AAP8MGR4_9GAMM</name>
<sequence length="109" mass="11811">MPECVGTSQAHSLETGQRGESRSEHNTLLIRRHEGKMYLGLGKGALIEASDNGKQLAYSDEPNMLGTRSLSYTPSSGAIRYEAAATRYNKAIGKQTFEGTCSPSQKSRS</sequence>
<feature type="region of interest" description="Disordered" evidence="1">
    <location>
        <begin position="1"/>
        <end position="25"/>
    </location>
</feature>
<comment type="caution">
    <text evidence="2">The sequence shown here is derived from an EMBL/GenBank/DDBJ whole genome shotgun (WGS) entry which is preliminary data.</text>
</comment>
<evidence type="ECO:0000256" key="1">
    <source>
        <dbReference type="SAM" id="MobiDB-lite"/>
    </source>
</evidence>
<organism evidence="2 3">
    <name type="scientific">Halioglobus japonicus</name>
    <dbReference type="NCBI Taxonomy" id="930805"/>
    <lineage>
        <taxon>Bacteria</taxon>
        <taxon>Pseudomonadati</taxon>
        <taxon>Pseudomonadota</taxon>
        <taxon>Gammaproteobacteria</taxon>
        <taxon>Cellvibrionales</taxon>
        <taxon>Halieaceae</taxon>
        <taxon>Halioglobus</taxon>
    </lineage>
</organism>
<evidence type="ECO:0000313" key="3">
    <source>
        <dbReference type="Proteomes" id="UP000235162"/>
    </source>
</evidence>
<protein>
    <submittedName>
        <fullName evidence="2">Uncharacterized protein</fullName>
    </submittedName>
</protein>
<dbReference type="KEGG" id="hja:BST95_15615"/>
<gene>
    <name evidence="2" type="ORF">C0029_02580</name>
</gene>
<evidence type="ECO:0000313" key="2">
    <source>
        <dbReference type="EMBL" id="PLW87492.1"/>
    </source>
</evidence>
<dbReference type="AlphaFoldDB" id="A0AAP8MGR4"/>
<keyword evidence="3" id="KW-1185">Reference proteome</keyword>
<reference evidence="2 3" key="1">
    <citation type="submission" date="2018-01" db="EMBL/GenBank/DDBJ databases">
        <title>The draft genome sequence of Halioglobus japonicus S1-36.</title>
        <authorList>
            <person name="Du Z.-J."/>
            <person name="Shi M.-J."/>
        </authorList>
    </citation>
    <scope>NUCLEOTIDE SEQUENCE [LARGE SCALE GENOMIC DNA]</scope>
    <source>
        <strain evidence="2 3">S1-36</strain>
    </source>
</reference>
<dbReference type="EMBL" id="PKUR01000001">
    <property type="protein sequence ID" value="PLW87492.1"/>
    <property type="molecule type" value="Genomic_DNA"/>
</dbReference>
<accession>A0AAP8MGR4</accession>
<proteinExistence type="predicted"/>
<dbReference type="Proteomes" id="UP000235162">
    <property type="component" value="Unassembled WGS sequence"/>
</dbReference>
<feature type="compositionally biased region" description="Polar residues" evidence="1">
    <location>
        <begin position="1"/>
        <end position="15"/>
    </location>
</feature>